<dbReference type="SMART" id="SM00530">
    <property type="entry name" value="HTH_XRE"/>
    <property type="match status" value="1"/>
</dbReference>
<dbReference type="GO" id="GO:0003677">
    <property type="term" value="F:DNA binding"/>
    <property type="evidence" value="ECO:0007669"/>
    <property type="project" value="InterPro"/>
</dbReference>
<proteinExistence type="predicted"/>
<dbReference type="CDD" id="cd00093">
    <property type="entry name" value="HTH_XRE"/>
    <property type="match status" value="1"/>
</dbReference>
<dbReference type="Gene3D" id="1.25.40.10">
    <property type="entry name" value="Tetratricopeptide repeat domain"/>
    <property type="match status" value="1"/>
</dbReference>
<gene>
    <name evidence="2" type="ORF">bsdtb5_01360</name>
</gene>
<keyword evidence="3" id="KW-1185">Reference proteome</keyword>
<dbReference type="KEGG" id="ahb:bsdtb5_01360"/>
<dbReference type="PANTHER" id="PTHR37038">
    <property type="entry name" value="TRANSCRIPTIONAL REGULATOR-RELATED"/>
    <property type="match status" value="1"/>
</dbReference>
<dbReference type="SUPFAM" id="SSF48452">
    <property type="entry name" value="TPR-like"/>
    <property type="match status" value="1"/>
</dbReference>
<evidence type="ECO:0000313" key="2">
    <source>
        <dbReference type="EMBL" id="BCN28841.1"/>
    </source>
</evidence>
<feature type="domain" description="HTH cro/C1-type" evidence="1">
    <location>
        <begin position="10"/>
        <end position="62"/>
    </location>
</feature>
<dbReference type="InterPro" id="IPR010982">
    <property type="entry name" value="Lambda_DNA-bd_dom_sf"/>
</dbReference>
<protein>
    <submittedName>
        <fullName evidence="2">Transcriptional regulator</fullName>
    </submittedName>
</protein>
<dbReference type="InterPro" id="IPR001387">
    <property type="entry name" value="Cro/C1-type_HTH"/>
</dbReference>
<dbReference type="Proteomes" id="UP000595897">
    <property type="component" value="Chromosome"/>
</dbReference>
<dbReference type="RefSeq" id="WP_271714149.1">
    <property type="nucleotide sequence ID" value="NZ_AP024169.1"/>
</dbReference>
<dbReference type="PROSITE" id="PS50943">
    <property type="entry name" value="HTH_CROC1"/>
    <property type="match status" value="1"/>
</dbReference>
<accession>A0A7R7EHC0</accession>
<reference evidence="2 3" key="1">
    <citation type="submission" date="2020-11" db="EMBL/GenBank/DDBJ databases">
        <title>Draft genome sequencing of a Lachnospiraceae strain isolated from anoxic soil subjected to BSD treatment.</title>
        <authorList>
            <person name="Uek A."/>
            <person name="Tonouchi A."/>
        </authorList>
    </citation>
    <scope>NUCLEOTIDE SEQUENCE [LARGE SCALE GENOMIC DNA]</scope>
    <source>
        <strain evidence="2 3">TB5</strain>
    </source>
</reference>
<dbReference type="AlphaFoldDB" id="A0A7R7EHC0"/>
<dbReference type="Pfam" id="PF01381">
    <property type="entry name" value="HTH_3"/>
    <property type="match status" value="1"/>
</dbReference>
<evidence type="ECO:0000313" key="3">
    <source>
        <dbReference type="Proteomes" id="UP000595897"/>
    </source>
</evidence>
<dbReference type="PANTHER" id="PTHR37038:SF14">
    <property type="entry name" value="TRANSCRIPTIONAL ACTIVATOR"/>
    <property type="match status" value="1"/>
</dbReference>
<dbReference type="SMART" id="SM00028">
    <property type="entry name" value="TPR"/>
    <property type="match status" value="3"/>
</dbReference>
<dbReference type="Pfam" id="PF18768">
    <property type="entry name" value="RNPP_C"/>
    <property type="match status" value="1"/>
</dbReference>
<dbReference type="InterPro" id="IPR019734">
    <property type="entry name" value="TPR_rpt"/>
</dbReference>
<dbReference type="InterPro" id="IPR053163">
    <property type="entry name" value="HTH-type_regulator_Rgg"/>
</dbReference>
<dbReference type="SUPFAM" id="SSF47413">
    <property type="entry name" value="lambda repressor-like DNA-binding domains"/>
    <property type="match status" value="1"/>
</dbReference>
<evidence type="ECO:0000259" key="1">
    <source>
        <dbReference type="PROSITE" id="PS50943"/>
    </source>
</evidence>
<dbReference type="InterPro" id="IPR041315">
    <property type="entry name" value="PlcR_TPR"/>
</dbReference>
<name>A0A7R7EHC0_9FIRM</name>
<sequence>MNTFKVGDVIRKTRLGLKITQEQLSDGICSVGSLSKIENNLQVPTKANFDALMQRMGKTGDIYYSFVSERDFDIQEMKHRITLFMSVRQYEEARKILMEFEKLVDKKEVLNIQFILYIKAIIDKNNGESLEHVLDLFLQAIKITIPNFNVNRLSNYLLTDEDIMIINNIALAYYNLDNKEEAIKLMYELIDYIEDRYIDTKSKVEKLPLILYNLSKWLGLEKRYEEAIDICNKGVEVCNKHGKLRCYGEIIYNKGYNLYELDRREESIDCIKQAYYIFLAQQNTEYASNVVAFAKENLNLNLEL</sequence>
<dbReference type="InterPro" id="IPR011990">
    <property type="entry name" value="TPR-like_helical_dom_sf"/>
</dbReference>
<dbReference type="EMBL" id="AP024169">
    <property type="protein sequence ID" value="BCN28841.1"/>
    <property type="molecule type" value="Genomic_DNA"/>
</dbReference>
<organism evidence="2 3">
    <name type="scientific">Anaeromicropila herbilytica</name>
    <dbReference type="NCBI Taxonomy" id="2785025"/>
    <lineage>
        <taxon>Bacteria</taxon>
        <taxon>Bacillati</taxon>
        <taxon>Bacillota</taxon>
        <taxon>Clostridia</taxon>
        <taxon>Lachnospirales</taxon>
        <taxon>Lachnospiraceae</taxon>
        <taxon>Anaeromicropila</taxon>
    </lineage>
</organism>